<proteinExistence type="predicted"/>
<sequence length="154" mass="16669">MSITTANMDEAAAVPANFARNQRISPAHSVNSVGSQGLRRRTELLQEQSEILRHRKALLREEYSFLDRIDAVGFDDELDESQHAMPGASAAMRVSALNTTQTLQLPPNLVAPVNSVPPTTTVINNGSSLPDNIPLRTSTVHTYHSVAIGPNTVT</sequence>
<organism evidence="1 2">
    <name type="scientific">Ceratitis capitata</name>
    <name type="common">Mediterranean fruit fly</name>
    <name type="synonym">Tephritis capitata</name>
    <dbReference type="NCBI Taxonomy" id="7213"/>
    <lineage>
        <taxon>Eukaryota</taxon>
        <taxon>Metazoa</taxon>
        <taxon>Ecdysozoa</taxon>
        <taxon>Arthropoda</taxon>
        <taxon>Hexapoda</taxon>
        <taxon>Insecta</taxon>
        <taxon>Pterygota</taxon>
        <taxon>Neoptera</taxon>
        <taxon>Endopterygota</taxon>
        <taxon>Diptera</taxon>
        <taxon>Brachycera</taxon>
        <taxon>Muscomorpha</taxon>
        <taxon>Tephritoidea</taxon>
        <taxon>Tephritidae</taxon>
        <taxon>Ceratitis</taxon>
        <taxon>Ceratitis</taxon>
    </lineage>
</organism>
<gene>
    <name evidence="1" type="ORF">CCAP1982_LOCUS10488</name>
</gene>
<evidence type="ECO:0000313" key="1">
    <source>
        <dbReference type="EMBL" id="CAD7002000.1"/>
    </source>
</evidence>
<evidence type="ECO:0000313" key="2">
    <source>
        <dbReference type="Proteomes" id="UP000606786"/>
    </source>
</evidence>
<dbReference type="AlphaFoldDB" id="A0A811USQ5"/>
<reference evidence="1" key="1">
    <citation type="submission" date="2020-11" db="EMBL/GenBank/DDBJ databases">
        <authorList>
            <person name="Whitehead M."/>
        </authorList>
    </citation>
    <scope>NUCLEOTIDE SEQUENCE</scope>
    <source>
        <strain evidence="1">EGII</strain>
    </source>
</reference>
<protein>
    <submittedName>
        <fullName evidence="1">(Mediterranean fruit fly) hypothetical protein</fullName>
    </submittedName>
</protein>
<keyword evidence="2" id="KW-1185">Reference proteome</keyword>
<accession>A0A811USQ5</accession>
<dbReference type="Proteomes" id="UP000606786">
    <property type="component" value="Unassembled WGS sequence"/>
</dbReference>
<name>A0A811USQ5_CERCA</name>
<dbReference type="EMBL" id="CAJHJT010000023">
    <property type="protein sequence ID" value="CAD7002000.1"/>
    <property type="molecule type" value="Genomic_DNA"/>
</dbReference>
<comment type="caution">
    <text evidence="1">The sequence shown here is derived from an EMBL/GenBank/DDBJ whole genome shotgun (WGS) entry which is preliminary data.</text>
</comment>